<dbReference type="InterPro" id="IPR036412">
    <property type="entry name" value="HAD-like_sf"/>
</dbReference>
<name>A0AAV5NEK9_9PROT</name>
<dbReference type="EMBL" id="BSNU01000002">
    <property type="protein sequence ID" value="GLQ62862.1"/>
    <property type="molecule type" value="Genomic_DNA"/>
</dbReference>
<dbReference type="InterPro" id="IPR010708">
    <property type="entry name" value="5'(3')-deoxyribonucleotidase"/>
</dbReference>
<evidence type="ECO:0000313" key="3">
    <source>
        <dbReference type="EMBL" id="GLQ62862.1"/>
    </source>
</evidence>
<proteinExistence type="inferred from homology"/>
<dbReference type="Pfam" id="PF06941">
    <property type="entry name" value="NT5C"/>
    <property type="match status" value="1"/>
</dbReference>
<protein>
    <submittedName>
        <fullName evidence="3">5'(3')-deoxyribonucleotidase</fullName>
    </submittedName>
</protein>
<dbReference type="RefSeq" id="WP_099210102.1">
    <property type="nucleotide sequence ID" value="NZ_BEWM01000001.1"/>
</dbReference>
<evidence type="ECO:0000256" key="2">
    <source>
        <dbReference type="PIRSR" id="PIRSR610708-1"/>
    </source>
</evidence>
<comment type="similarity">
    <text evidence="1">Belongs to the 5'(3')-deoxyribonucleotidase family.</text>
</comment>
<feature type="active site" description="Nucleophile" evidence="2">
    <location>
        <position position="11"/>
    </location>
</feature>
<gene>
    <name evidence="3" type="ORF">GCM10007867_17070</name>
</gene>
<dbReference type="PANTHER" id="PTHR16504:SF4">
    <property type="entry name" value="5'(3')-DEOXYRIBONUCLEOTIDASE"/>
    <property type="match status" value="1"/>
</dbReference>
<dbReference type="Gene3D" id="3.40.50.1000">
    <property type="entry name" value="HAD superfamily/HAD-like"/>
    <property type="match status" value="1"/>
</dbReference>
<organism evidence="3 4">
    <name type="scientific">Gluconobacter cerinus</name>
    <dbReference type="NCBI Taxonomy" id="38307"/>
    <lineage>
        <taxon>Bacteria</taxon>
        <taxon>Pseudomonadati</taxon>
        <taxon>Pseudomonadota</taxon>
        <taxon>Alphaproteobacteria</taxon>
        <taxon>Acetobacterales</taxon>
        <taxon>Acetobacteraceae</taxon>
        <taxon>Gluconobacter</taxon>
    </lineage>
</organism>
<dbReference type="SFLD" id="SFLDG01146">
    <property type="entry name" value="C1.2.2"/>
    <property type="match status" value="1"/>
</dbReference>
<dbReference type="SFLD" id="SFLDG01126">
    <property type="entry name" value="C1.2:_Nucleotidase_Like"/>
    <property type="match status" value="1"/>
</dbReference>
<accession>A0AAV5NEK9</accession>
<dbReference type="InterPro" id="IPR023214">
    <property type="entry name" value="HAD_sf"/>
</dbReference>
<dbReference type="SUPFAM" id="SSF56784">
    <property type="entry name" value="HAD-like"/>
    <property type="match status" value="1"/>
</dbReference>
<dbReference type="SFLD" id="SFLDS00003">
    <property type="entry name" value="Haloacid_Dehalogenase"/>
    <property type="match status" value="1"/>
</dbReference>
<reference evidence="4" key="1">
    <citation type="journal article" date="2019" name="Int. J. Syst. Evol. Microbiol.">
        <title>The Global Catalogue of Microorganisms (GCM) 10K type strain sequencing project: providing services to taxonomists for standard genome sequencing and annotation.</title>
        <authorList>
            <consortium name="The Broad Institute Genomics Platform"/>
            <consortium name="The Broad Institute Genome Sequencing Center for Infectious Disease"/>
            <person name="Wu L."/>
            <person name="Ma J."/>
        </authorList>
    </citation>
    <scope>NUCLEOTIDE SEQUENCE [LARGE SCALE GENOMIC DNA]</scope>
    <source>
        <strain evidence="4">NBRC 3267</strain>
    </source>
</reference>
<evidence type="ECO:0000256" key="1">
    <source>
        <dbReference type="ARBA" id="ARBA00009589"/>
    </source>
</evidence>
<sequence length="187" mass="21435">MEKSRPRLAIDMDEVIADAFTAQRLWYKDTHGYRWTEDELKGHHLGDLATPEHAAGMQALLHEGHFFADLEVMPGAKDALKFLNQHFDIFITTAAMEYPASCAPKFQWLQKHFPFIPALNIVFCGHKSILAADFLIDDNVRHFQHFRGQGILFSAPHNLNVEWSPRVANWKDAVAYLMQQHPETEAP</sequence>
<feature type="active site" description="Proton donor" evidence="2">
    <location>
        <position position="13"/>
    </location>
</feature>
<keyword evidence="4" id="KW-1185">Reference proteome</keyword>
<comment type="caution">
    <text evidence="3">The sequence shown here is derived from an EMBL/GenBank/DDBJ whole genome shotgun (WGS) entry which is preliminary data.</text>
</comment>
<dbReference type="Gene3D" id="1.10.40.40">
    <property type="entry name" value="Deoxyribonucleotidase, domain 2"/>
    <property type="match status" value="1"/>
</dbReference>
<dbReference type="PANTHER" id="PTHR16504">
    <property type="entry name" value="5'(3')-DEOXYRIBONUCLEOTIDASE"/>
    <property type="match status" value="1"/>
</dbReference>
<dbReference type="GO" id="GO:0008253">
    <property type="term" value="F:5'-nucleotidase activity"/>
    <property type="evidence" value="ECO:0007669"/>
    <property type="project" value="InterPro"/>
</dbReference>
<dbReference type="AlphaFoldDB" id="A0AAV5NEK9"/>
<evidence type="ECO:0000313" key="4">
    <source>
        <dbReference type="Proteomes" id="UP001156614"/>
    </source>
</evidence>
<dbReference type="GO" id="GO:0009223">
    <property type="term" value="P:pyrimidine deoxyribonucleotide catabolic process"/>
    <property type="evidence" value="ECO:0007669"/>
    <property type="project" value="TreeGrafter"/>
</dbReference>
<dbReference type="Proteomes" id="UP001156614">
    <property type="component" value="Unassembled WGS sequence"/>
</dbReference>